<gene>
    <name evidence="4" type="ORF">GF068_00255</name>
</gene>
<comment type="caution">
    <text evidence="4">The sequence shown here is derived from an EMBL/GenBank/DDBJ whole genome shotgun (WGS) entry which is preliminary data.</text>
</comment>
<protein>
    <submittedName>
        <fullName evidence="4">Tetratricopeptide repeat protein</fullName>
    </submittedName>
</protein>
<evidence type="ECO:0000256" key="1">
    <source>
        <dbReference type="PROSITE-ProRule" id="PRU00339"/>
    </source>
</evidence>
<proteinExistence type="predicted"/>
<dbReference type="Proteomes" id="UP000440224">
    <property type="component" value="Unassembled WGS sequence"/>
</dbReference>
<dbReference type="PROSITE" id="PS50005">
    <property type="entry name" value="TPR"/>
    <property type="match status" value="1"/>
</dbReference>
<organism evidence="4 5">
    <name type="scientific">Polyangium spumosum</name>
    <dbReference type="NCBI Taxonomy" id="889282"/>
    <lineage>
        <taxon>Bacteria</taxon>
        <taxon>Pseudomonadati</taxon>
        <taxon>Myxococcota</taxon>
        <taxon>Polyangia</taxon>
        <taxon>Polyangiales</taxon>
        <taxon>Polyangiaceae</taxon>
        <taxon>Polyangium</taxon>
    </lineage>
</organism>
<dbReference type="SUPFAM" id="SSF48452">
    <property type="entry name" value="TPR-like"/>
    <property type="match status" value="1"/>
</dbReference>
<dbReference type="OrthoDB" id="5489220at2"/>
<dbReference type="InterPro" id="IPR011990">
    <property type="entry name" value="TPR-like_helical_dom_sf"/>
</dbReference>
<dbReference type="InterPro" id="IPR019734">
    <property type="entry name" value="TPR_rpt"/>
</dbReference>
<dbReference type="SMART" id="SM00028">
    <property type="entry name" value="TPR"/>
    <property type="match status" value="3"/>
</dbReference>
<dbReference type="EMBL" id="WJIE01000001">
    <property type="protein sequence ID" value="MRG90362.1"/>
    <property type="molecule type" value="Genomic_DNA"/>
</dbReference>
<reference evidence="4 5" key="1">
    <citation type="submission" date="2019-10" db="EMBL/GenBank/DDBJ databases">
        <title>A soil myxobacterium in the family Polyangiaceae.</title>
        <authorList>
            <person name="Li Y."/>
            <person name="Wang J."/>
        </authorList>
    </citation>
    <scope>NUCLEOTIDE SEQUENCE [LARGE SCALE GENOMIC DNA]</scope>
    <source>
        <strain evidence="4 5">DSM 14734</strain>
    </source>
</reference>
<keyword evidence="5" id="KW-1185">Reference proteome</keyword>
<dbReference type="AlphaFoldDB" id="A0A6N7PE72"/>
<evidence type="ECO:0000256" key="3">
    <source>
        <dbReference type="SAM" id="SignalP"/>
    </source>
</evidence>
<feature type="signal peptide" evidence="3">
    <location>
        <begin position="1"/>
        <end position="20"/>
    </location>
</feature>
<evidence type="ECO:0000313" key="4">
    <source>
        <dbReference type="EMBL" id="MRG90362.1"/>
    </source>
</evidence>
<keyword evidence="3" id="KW-0732">Signal</keyword>
<dbReference type="RefSeq" id="WP_153817287.1">
    <property type="nucleotide sequence ID" value="NZ_WJIE01000001.1"/>
</dbReference>
<keyword evidence="1" id="KW-0802">TPR repeat</keyword>
<name>A0A6N7PE72_9BACT</name>
<evidence type="ECO:0000313" key="5">
    <source>
        <dbReference type="Proteomes" id="UP000440224"/>
    </source>
</evidence>
<evidence type="ECO:0000256" key="2">
    <source>
        <dbReference type="SAM" id="MobiDB-lite"/>
    </source>
</evidence>
<feature type="compositionally biased region" description="Low complexity" evidence="2">
    <location>
        <begin position="31"/>
        <end position="57"/>
    </location>
</feature>
<dbReference type="Gene3D" id="1.25.40.10">
    <property type="entry name" value="Tetratricopeptide repeat domain"/>
    <property type="match status" value="1"/>
</dbReference>
<dbReference type="Pfam" id="PF13432">
    <property type="entry name" value="TPR_16"/>
    <property type="match status" value="1"/>
</dbReference>
<dbReference type="PROSITE" id="PS51257">
    <property type="entry name" value="PROKAR_LIPOPROTEIN"/>
    <property type="match status" value="1"/>
</dbReference>
<sequence length="423" mass="45520">MLSIRASIPLAALVSLVACKDGGGTSPPAPTAAAPAPTAAATASAAPTGSAPAAALPRPKRPKTREAPSPEKMRAYRKALTEGRILAGKLQWPEAIKEFEKALVVVPGDAPALTELCWAAFKAGELERAKKSCEEALRRTTSPKIQGMAHYNLGRVAEERKDPKTALDHYRKSVALRPNETVEKRLAELAKKEKAPAPPAQEPLPCQTPAVKIADVCTCLTKPEPGEVVMGGRSCEPVKEPKLPRPELTLLEAQTGTFRTDWILVAKGEKGFSPIGRIGSTHNPGAFGIYEELSIPTVTEKTAGKTPVLWIEARHDRHDSDMGIDEYEEETVRTVTLCVPPQGKVTEWKCPLTVPVERSYVRDRMQLEGFTPDAETRKLMTKGLPLKEGWSLEVKLEDGKAEVSVAGGKPPAAVARLVGSHAL</sequence>
<accession>A0A6N7PE72</accession>
<feature type="chain" id="PRO_5027072199" evidence="3">
    <location>
        <begin position="21"/>
        <end position="423"/>
    </location>
</feature>
<feature type="region of interest" description="Disordered" evidence="2">
    <location>
        <begin position="24"/>
        <end position="72"/>
    </location>
</feature>
<feature type="repeat" description="TPR" evidence="1">
    <location>
        <begin position="147"/>
        <end position="180"/>
    </location>
</feature>